<evidence type="ECO:0000313" key="5">
    <source>
        <dbReference type="EMBL" id="CAH1986738.1"/>
    </source>
</evidence>
<name>A0A9P0L760_ACAOB</name>
<dbReference type="Proteomes" id="UP001152888">
    <property type="component" value="Unassembled WGS sequence"/>
</dbReference>
<dbReference type="GO" id="GO:0005576">
    <property type="term" value="C:extracellular region"/>
    <property type="evidence" value="ECO:0007669"/>
    <property type="project" value="UniProtKB-SubCell"/>
</dbReference>
<organism evidence="5 6">
    <name type="scientific">Acanthoscelides obtectus</name>
    <name type="common">Bean weevil</name>
    <name type="synonym">Bruchus obtectus</name>
    <dbReference type="NCBI Taxonomy" id="200917"/>
    <lineage>
        <taxon>Eukaryota</taxon>
        <taxon>Metazoa</taxon>
        <taxon>Ecdysozoa</taxon>
        <taxon>Arthropoda</taxon>
        <taxon>Hexapoda</taxon>
        <taxon>Insecta</taxon>
        <taxon>Pterygota</taxon>
        <taxon>Neoptera</taxon>
        <taxon>Endopterygota</taxon>
        <taxon>Coleoptera</taxon>
        <taxon>Polyphaga</taxon>
        <taxon>Cucujiformia</taxon>
        <taxon>Chrysomeloidea</taxon>
        <taxon>Chrysomelidae</taxon>
        <taxon>Bruchinae</taxon>
        <taxon>Bruchini</taxon>
        <taxon>Acanthoscelides</taxon>
    </lineage>
</organism>
<evidence type="ECO:0000256" key="3">
    <source>
        <dbReference type="ARBA" id="ARBA00023157"/>
    </source>
</evidence>
<gene>
    <name evidence="5" type="ORF">ACAOBT_LOCUS17414</name>
</gene>
<feature type="transmembrane region" description="Helical" evidence="4">
    <location>
        <begin position="36"/>
        <end position="54"/>
    </location>
</feature>
<dbReference type="InterPro" id="IPR004169">
    <property type="entry name" value="Spidertoxin"/>
</dbReference>
<keyword evidence="2" id="KW-0964">Secreted</keyword>
<keyword evidence="4" id="KW-0472">Membrane</keyword>
<proteinExistence type="predicted"/>
<keyword evidence="4" id="KW-0812">Transmembrane</keyword>
<evidence type="ECO:0000256" key="1">
    <source>
        <dbReference type="ARBA" id="ARBA00004613"/>
    </source>
</evidence>
<feature type="non-terminal residue" evidence="5">
    <location>
        <position position="1"/>
    </location>
</feature>
<sequence>KASSAVPVDVKSAVATVRVLTHRPSAVHDRWFTRDIGRQLFLLVFCFAIAAGSIRRSLVSRSVDVMRCAVPVTLALAATCLLVLLSECGGAEAGPHYASDEYYPPSEEDYSDNTLDNLIQKRTPLIYLFRRACIRRGGNCDYRPNDCCYSSSCRCNLWGSNCRCQRMGLFQKWG</sequence>
<evidence type="ECO:0000313" key="6">
    <source>
        <dbReference type="Proteomes" id="UP001152888"/>
    </source>
</evidence>
<accession>A0A9P0L760</accession>
<comment type="caution">
    <text evidence="5">The sequence shown here is derived from an EMBL/GenBank/DDBJ whole genome shotgun (WGS) entry which is preliminary data.</text>
</comment>
<dbReference type="EMBL" id="CAKOFQ010007005">
    <property type="protein sequence ID" value="CAH1986738.1"/>
    <property type="molecule type" value="Genomic_DNA"/>
</dbReference>
<evidence type="ECO:0000256" key="4">
    <source>
        <dbReference type="SAM" id="Phobius"/>
    </source>
</evidence>
<dbReference type="Pfam" id="PF02819">
    <property type="entry name" value="Toxin_9"/>
    <property type="match status" value="1"/>
</dbReference>
<protein>
    <recommendedName>
        <fullName evidence="7">U8-agatoxin-Ao1a</fullName>
    </recommendedName>
</protein>
<keyword evidence="4" id="KW-1133">Transmembrane helix</keyword>
<dbReference type="GO" id="GO:0008200">
    <property type="term" value="F:ion channel inhibitor activity"/>
    <property type="evidence" value="ECO:0007669"/>
    <property type="project" value="InterPro"/>
</dbReference>
<reference evidence="5" key="1">
    <citation type="submission" date="2022-03" db="EMBL/GenBank/DDBJ databases">
        <authorList>
            <person name="Sayadi A."/>
        </authorList>
    </citation>
    <scope>NUCLEOTIDE SEQUENCE</scope>
</reference>
<evidence type="ECO:0000256" key="2">
    <source>
        <dbReference type="ARBA" id="ARBA00022525"/>
    </source>
</evidence>
<evidence type="ECO:0008006" key="7">
    <source>
        <dbReference type="Google" id="ProtNLM"/>
    </source>
</evidence>
<comment type="subcellular location">
    <subcellularLocation>
        <location evidence="1">Secreted</location>
    </subcellularLocation>
</comment>
<dbReference type="OrthoDB" id="6100049at2759"/>
<dbReference type="CDD" id="cd12960">
    <property type="entry name" value="Spider_toxin"/>
    <property type="match status" value="1"/>
</dbReference>
<keyword evidence="3" id="KW-1015">Disulfide bond</keyword>
<dbReference type="SUPFAM" id="SSF57059">
    <property type="entry name" value="omega toxin-like"/>
    <property type="match status" value="1"/>
</dbReference>
<feature type="transmembrane region" description="Helical" evidence="4">
    <location>
        <begin position="66"/>
        <end position="85"/>
    </location>
</feature>
<keyword evidence="6" id="KW-1185">Reference proteome</keyword>
<dbReference type="AlphaFoldDB" id="A0A9P0L760"/>